<protein>
    <submittedName>
        <fullName evidence="1">Uncharacterized protein</fullName>
    </submittedName>
</protein>
<dbReference type="EMBL" id="JAJSOF020000005">
    <property type="protein sequence ID" value="KAJ4447154.1"/>
    <property type="molecule type" value="Genomic_DNA"/>
</dbReference>
<dbReference type="Pfam" id="PF01359">
    <property type="entry name" value="Transposase_1"/>
    <property type="match status" value="1"/>
</dbReference>
<dbReference type="PANTHER" id="PTHR46060:SF1">
    <property type="entry name" value="MARINER MOS1 TRANSPOSASE-LIKE PROTEIN"/>
    <property type="match status" value="1"/>
</dbReference>
<dbReference type="InterPro" id="IPR052709">
    <property type="entry name" value="Transposase-MT_Hybrid"/>
</dbReference>
<organism evidence="1 2">
    <name type="scientific">Periplaneta americana</name>
    <name type="common">American cockroach</name>
    <name type="synonym">Blatta americana</name>
    <dbReference type="NCBI Taxonomy" id="6978"/>
    <lineage>
        <taxon>Eukaryota</taxon>
        <taxon>Metazoa</taxon>
        <taxon>Ecdysozoa</taxon>
        <taxon>Arthropoda</taxon>
        <taxon>Hexapoda</taxon>
        <taxon>Insecta</taxon>
        <taxon>Pterygota</taxon>
        <taxon>Neoptera</taxon>
        <taxon>Polyneoptera</taxon>
        <taxon>Dictyoptera</taxon>
        <taxon>Blattodea</taxon>
        <taxon>Blattoidea</taxon>
        <taxon>Blattidae</taxon>
        <taxon>Blattinae</taxon>
        <taxon>Periplaneta</taxon>
    </lineage>
</organism>
<keyword evidence="2" id="KW-1185">Reference proteome</keyword>
<dbReference type="InterPro" id="IPR001888">
    <property type="entry name" value="Transposase_1"/>
</dbReference>
<gene>
    <name evidence="1" type="ORF">ANN_09155</name>
</gene>
<accession>A0ABQ8TMP9</accession>
<dbReference type="Proteomes" id="UP001148838">
    <property type="component" value="Unassembled WGS sequence"/>
</dbReference>
<proteinExistence type="predicted"/>
<evidence type="ECO:0000313" key="1">
    <source>
        <dbReference type="EMBL" id="KAJ4447154.1"/>
    </source>
</evidence>
<evidence type="ECO:0000313" key="2">
    <source>
        <dbReference type="Proteomes" id="UP001148838"/>
    </source>
</evidence>
<dbReference type="InterPro" id="IPR036397">
    <property type="entry name" value="RNaseH_sf"/>
</dbReference>
<comment type="caution">
    <text evidence="1">The sequence shown here is derived from an EMBL/GenBank/DDBJ whole genome shotgun (WGS) entry which is preliminary data.</text>
</comment>
<name>A0ABQ8TMP9_PERAM</name>
<sequence>MLRCHIAQWHDGVKRSGKALLDQYQREGNNFLGRIVAMDETWTRSYEPNLKCQSNEWNHLGSPCPKEVRPTQSAVKEMFIVAYDIDGVILHHAAPPRQTVNVDYYCRFLQHHLHPALTTLVLTCYGTKIVLQWLKEGKLVINKISQLGPMDPLTNCRWEDNIKMDLREVGYDDRDWINLAQDKDQ</sequence>
<dbReference type="PANTHER" id="PTHR46060">
    <property type="entry name" value="MARINER MOS1 TRANSPOSASE-LIKE PROTEIN"/>
    <property type="match status" value="1"/>
</dbReference>
<reference evidence="1 2" key="1">
    <citation type="journal article" date="2022" name="Allergy">
        <title>Genome assembly and annotation of Periplaneta americana reveal a comprehensive cockroach allergen profile.</title>
        <authorList>
            <person name="Wang L."/>
            <person name="Xiong Q."/>
            <person name="Saelim N."/>
            <person name="Wang L."/>
            <person name="Nong W."/>
            <person name="Wan A.T."/>
            <person name="Shi M."/>
            <person name="Liu X."/>
            <person name="Cao Q."/>
            <person name="Hui J.H.L."/>
            <person name="Sookrung N."/>
            <person name="Leung T.F."/>
            <person name="Tungtrongchitr A."/>
            <person name="Tsui S.K.W."/>
        </authorList>
    </citation>
    <scope>NUCLEOTIDE SEQUENCE [LARGE SCALE GENOMIC DNA]</scope>
    <source>
        <strain evidence="1">PWHHKU_190912</strain>
    </source>
</reference>
<dbReference type="Gene3D" id="3.30.420.10">
    <property type="entry name" value="Ribonuclease H-like superfamily/Ribonuclease H"/>
    <property type="match status" value="1"/>
</dbReference>